<gene>
    <name evidence="2" type="ORF">OIH86_00710</name>
</gene>
<evidence type="ECO:0000313" key="2">
    <source>
        <dbReference type="EMBL" id="MCV9884193.1"/>
    </source>
</evidence>
<dbReference type="SUPFAM" id="SSF56112">
    <property type="entry name" value="Protein kinase-like (PK-like)"/>
    <property type="match status" value="1"/>
</dbReference>
<sequence length="339" mass="40244">MKFDNSGLNLEFFSQFIEENYQIGRISSIRFIPKGEDGYCYSIKTDRNNHYFAKAQKSNEHLDLFNSLRAVSDLRYKYKKDYVVAPIQTSQQKSIVTFDNMWISLYPFIQGTSLYETSEFTSHLEQIAKTLADFHNVSVHNNQLPKETFQNPFEKKILYLLNVAEKQDFSSNLCKRKTASLFIKERKDIETALKKMRTVQKQFLQRQFKQTITHGDPNFSNILRGPNEKLYFIDWGEIGFAPVERDLMFFLEVDGKPLDFEQFISTYLRNRPDTIIHPEIIEFYLYRWCLQEIADYGYRLLVDNNGVEEDEHSWKELQPYLPIPHLTMHDRIKNIVNFL</sequence>
<comment type="caution">
    <text evidence="2">The sequence shown here is derived from an EMBL/GenBank/DDBJ whole genome shotgun (WGS) entry which is preliminary data.</text>
</comment>
<dbReference type="Proteomes" id="UP001526147">
    <property type="component" value="Unassembled WGS sequence"/>
</dbReference>
<dbReference type="Pfam" id="PF01636">
    <property type="entry name" value="APH"/>
    <property type="match status" value="1"/>
</dbReference>
<feature type="domain" description="Aminoglycoside phosphotransferase" evidence="1">
    <location>
        <begin position="104"/>
        <end position="253"/>
    </location>
</feature>
<dbReference type="InterPro" id="IPR002575">
    <property type="entry name" value="Aminoglycoside_PTrfase"/>
</dbReference>
<proteinExistence type="predicted"/>
<evidence type="ECO:0000259" key="1">
    <source>
        <dbReference type="Pfam" id="PF01636"/>
    </source>
</evidence>
<name>A0ABT3DAX4_9BACI</name>
<dbReference type="RefSeq" id="WP_264141191.1">
    <property type="nucleotide sequence ID" value="NZ_JAOYEY010000013.1"/>
</dbReference>
<protein>
    <submittedName>
        <fullName evidence="2">Phosphotransferase</fullName>
    </submittedName>
</protein>
<reference evidence="2 3" key="1">
    <citation type="submission" date="2022-10" db="EMBL/GenBank/DDBJ databases">
        <title>Draft genome assembly of moderately radiation resistant bacterium Metabacillus halosaccharovorans.</title>
        <authorList>
            <person name="Pal S."/>
            <person name="Gopinathan A."/>
        </authorList>
    </citation>
    <scope>NUCLEOTIDE SEQUENCE [LARGE SCALE GENOMIC DNA]</scope>
    <source>
        <strain evidence="2 3">VITHBRA001</strain>
    </source>
</reference>
<organism evidence="2 3">
    <name type="scientific">Metabacillus halosaccharovorans</name>
    <dbReference type="NCBI Taxonomy" id="930124"/>
    <lineage>
        <taxon>Bacteria</taxon>
        <taxon>Bacillati</taxon>
        <taxon>Bacillota</taxon>
        <taxon>Bacilli</taxon>
        <taxon>Bacillales</taxon>
        <taxon>Bacillaceae</taxon>
        <taxon>Metabacillus</taxon>
    </lineage>
</organism>
<dbReference type="Gene3D" id="1.10.510.10">
    <property type="entry name" value="Transferase(Phosphotransferase) domain 1"/>
    <property type="match status" value="1"/>
</dbReference>
<keyword evidence="3" id="KW-1185">Reference proteome</keyword>
<dbReference type="Gene3D" id="3.30.200.20">
    <property type="entry name" value="Phosphorylase Kinase, domain 1"/>
    <property type="match status" value="1"/>
</dbReference>
<dbReference type="Gene3D" id="1.20.58.840">
    <property type="match status" value="1"/>
</dbReference>
<dbReference type="InterPro" id="IPR011009">
    <property type="entry name" value="Kinase-like_dom_sf"/>
</dbReference>
<accession>A0ABT3DAX4</accession>
<evidence type="ECO:0000313" key="3">
    <source>
        <dbReference type="Proteomes" id="UP001526147"/>
    </source>
</evidence>
<dbReference type="EMBL" id="JAOYEY010000013">
    <property type="protein sequence ID" value="MCV9884193.1"/>
    <property type="molecule type" value="Genomic_DNA"/>
</dbReference>